<dbReference type="AlphaFoldDB" id="A0A1I1XY88"/>
<gene>
    <name evidence="1" type="ORF">SAMN02745121_03058</name>
</gene>
<dbReference type="SUPFAM" id="SSF53901">
    <property type="entry name" value="Thiolase-like"/>
    <property type="match status" value="2"/>
</dbReference>
<accession>A0A1I1XY88</accession>
<dbReference type="RefSeq" id="WP_096331093.1">
    <property type="nucleotide sequence ID" value="NZ_FOMX01000008.1"/>
</dbReference>
<name>A0A1I1XY88_9BACT</name>
<keyword evidence="2" id="KW-1185">Reference proteome</keyword>
<protein>
    <submittedName>
        <fullName evidence="1">3-oxoacyl-[acyl-carrier-protein] synthase-1</fullName>
    </submittedName>
</protein>
<organism evidence="1 2">
    <name type="scientific">Nannocystis exedens</name>
    <dbReference type="NCBI Taxonomy" id="54"/>
    <lineage>
        <taxon>Bacteria</taxon>
        <taxon>Pseudomonadati</taxon>
        <taxon>Myxococcota</taxon>
        <taxon>Polyangia</taxon>
        <taxon>Nannocystales</taxon>
        <taxon>Nannocystaceae</taxon>
        <taxon>Nannocystis</taxon>
    </lineage>
</organism>
<dbReference type="InterPro" id="IPR016039">
    <property type="entry name" value="Thiolase-like"/>
</dbReference>
<dbReference type="STRING" id="54.SAMN02745121_03058"/>
<reference evidence="2" key="1">
    <citation type="submission" date="2016-10" db="EMBL/GenBank/DDBJ databases">
        <authorList>
            <person name="Varghese N."/>
            <person name="Submissions S."/>
        </authorList>
    </citation>
    <scope>NUCLEOTIDE SEQUENCE [LARGE SCALE GENOMIC DNA]</scope>
    <source>
        <strain evidence="2">ATCC 25963</strain>
    </source>
</reference>
<evidence type="ECO:0000313" key="2">
    <source>
        <dbReference type="Proteomes" id="UP000199400"/>
    </source>
</evidence>
<proteinExistence type="predicted"/>
<evidence type="ECO:0000313" key="1">
    <source>
        <dbReference type="EMBL" id="SFE10490.1"/>
    </source>
</evidence>
<dbReference type="Proteomes" id="UP000199400">
    <property type="component" value="Unassembled WGS sequence"/>
</dbReference>
<sequence>MPDDRLVVTGAGMRTPVGTNAPGTCGALRAGISRLAAWPHFGFAGEPLNVGAVAAGRKDAPWVEKAVPMVSPAIHEALWQAGLYAYTWHRRRVGLFFSTPSPTRPGVLPERLANFRAYVGDLWAELAGNDLVHYVEQAHVGGALALAHASLAVAKGDLDAAVVAGFESYLDSVYLDELLGDGRLLTADRSSGIIPGEAAAALVLETAETARRRQAPALATIVALALEQEPTGWTPMRPSQADALARALQGALAADPGPAAYHRIIVDHTGERWRAREWALVEPRALGSLPDGWDLWHPVESIGDVAAAFVPLAVGWASQAFARRYAGPGGILVGAMNDTGERAIVALMPP</sequence>
<dbReference type="OrthoDB" id="5522744at2"/>
<dbReference type="GO" id="GO:0016746">
    <property type="term" value="F:acyltransferase activity"/>
    <property type="evidence" value="ECO:0007669"/>
    <property type="project" value="InterPro"/>
</dbReference>
<dbReference type="Gene3D" id="3.40.47.10">
    <property type="match status" value="1"/>
</dbReference>
<dbReference type="EMBL" id="FOMX01000008">
    <property type="protein sequence ID" value="SFE10490.1"/>
    <property type="molecule type" value="Genomic_DNA"/>
</dbReference>